<gene>
    <name evidence="1" type="ORF">AAFF_G00084430</name>
</gene>
<dbReference type="EMBL" id="JAINUG010000152">
    <property type="protein sequence ID" value="KAJ8391827.1"/>
    <property type="molecule type" value="Genomic_DNA"/>
</dbReference>
<name>A0AAD7WCB7_9TELE</name>
<reference evidence="1" key="1">
    <citation type="journal article" date="2023" name="Science">
        <title>Genome structures resolve the early diversification of teleost fishes.</title>
        <authorList>
            <person name="Parey E."/>
            <person name="Louis A."/>
            <person name="Montfort J."/>
            <person name="Bouchez O."/>
            <person name="Roques C."/>
            <person name="Iampietro C."/>
            <person name="Lluch J."/>
            <person name="Castinel A."/>
            <person name="Donnadieu C."/>
            <person name="Desvignes T."/>
            <person name="Floi Bucao C."/>
            <person name="Jouanno E."/>
            <person name="Wen M."/>
            <person name="Mejri S."/>
            <person name="Dirks R."/>
            <person name="Jansen H."/>
            <person name="Henkel C."/>
            <person name="Chen W.J."/>
            <person name="Zahm M."/>
            <person name="Cabau C."/>
            <person name="Klopp C."/>
            <person name="Thompson A.W."/>
            <person name="Robinson-Rechavi M."/>
            <person name="Braasch I."/>
            <person name="Lecointre G."/>
            <person name="Bobe J."/>
            <person name="Postlethwait J.H."/>
            <person name="Berthelot C."/>
            <person name="Roest Crollius H."/>
            <person name="Guiguen Y."/>
        </authorList>
    </citation>
    <scope>NUCLEOTIDE SEQUENCE</scope>
    <source>
        <strain evidence="1">NC1722</strain>
    </source>
</reference>
<keyword evidence="2" id="KW-1185">Reference proteome</keyword>
<evidence type="ECO:0000313" key="1">
    <source>
        <dbReference type="EMBL" id="KAJ8391827.1"/>
    </source>
</evidence>
<evidence type="ECO:0000313" key="2">
    <source>
        <dbReference type="Proteomes" id="UP001221898"/>
    </source>
</evidence>
<accession>A0AAD7WCB7</accession>
<protein>
    <submittedName>
        <fullName evidence="1">Uncharacterized protein</fullName>
    </submittedName>
</protein>
<proteinExistence type="predicted"/>
<comment type="caution">
    <text evidence="1">The sequence shown here is derived from an EMBL/GenBank/DDBJ whole genome shotgun (WGS) entry which is preliminary data.</text>
</comment>
<dbReference type="Proteomes" id="UP001221898">
    <property type="component" value="Unassembled WGS sequence"/>
</dbReference>
<sequence length="112" mass="13220">MLADVAKKKVGHRLPRREPREGLYLTMMEEQACAKYWRWYWEHQVKTPALCLRVPELSHQPGLLRALKGKGIHCGFHKAWTAQNKGWNERKTRTNHVKVSIRQERSDHRPGN</sequence>
<dbReference type="AlphaFoldDB" id="A0AAD7WCB7"/>
<organism evidence="1 2">
    <name type="scientific">Aldrovandia affinis</name>
    <dbReference type="NCBI Taxonomy" id="143900"/>
    <lineage>
        <taxon>Eukaryota</taxon>
        <taxon>Metazoa</taxon>
        <taxon>Chordata</taxon>
        <taxon>Craniata</taxon>
        <taxon>Vertebrata</taxon>
        <taxon>Euteleostomi</taxon>
        <taxon>Actinopterygii</taxon>
        <taxon>Neopterygii</taxon>
        <taxon>Teleostei</taxon>
        <taxon>Notacanthiformes</taxon>
        <taxon>Halosauridae</taxon>
        <taxon>Aldrovandia</taxon>
    </lineage>
</organism>